<comment type="caution">
    <text evidence="2">The sequence shown here is derived from an EMBL/GenBank/DDBJ whole genome shotgun (WGS) entry which is preliminary data.</text>
</comment>
<organism evidence="2 3">
    <name type="scientific">Acorus calamus</name>
    <name type="common">Sweet flag</name>
    <dbReference type="NCBI Taxonomy" id="4465"/>
    <lineage>
        <taxon>Eukaryota</taxon>
        <taxon>Viridiplantae</taxon>
        <taxon>Streptophyta</taxon>
        <taxon>Embryophyta</taxon>
        <taxon>Tracheophyta</taxon>
        <taxon>Spermatophyta</taxon>
        <taxon>Magnoliopsida</taxon>
        <taxon>Liliopsida</taxon>
        <taxon>Acoraceae</taxon>
        <taxon>Acorus</taxon>
    </lineage>
</organism>
<dbReference type="EMBL" id="JAUJYO010000015">
    <property type="protein sequence ID" value="KAK1295744.1"/>
    <property type="molecule type" value="Genomic_DNA"/>
</dbReference>
<proteinExistence type="predicted"/>
<accession>A0AAV9D4P9</accession>
<protein>
    <submittedName>
        <fullName evidence="2">Uncharacterized protein</fullName>
    </submittedName>
</protein>
<dbReference type="AlphaFoldDB" id="A0AAV9D4P9"/>
<dbReference type="Proteomes" id="UP001180020">
    <property type="component" value="Unassembled WGS sequence"/>
</dbReference>
<evidence type="ECO:0000313" key="3">
    <source>
        <dbReference type="Proteomes" id="UP001180020"/>
    </source>
</evidence>
<reference evidence="2" key="2">
    <citation type="submission" date="2023-06" db="EMBL/GenBank/DDBJ databases">
        <authorList>
            <person name="Ma L."/>
            <person name="Liu K.-W."/>
            <person name="Li Z."/>
            <person name="Hsiao Y.-Y."/>
            <person name="Qi Y."/>
            <person name="Fu T."/>
            <person name="Tang G."/>
            <person name="Zhang D."/>
            <person name="Sun W.-H."/>
            <person name="Liu D.-K."/>
            <person name="Li Y."/>
            <person name="Chen G.-Z."/>
            <person name="Liu X.-D."/>
            <person name="Liao X.-Y."/>
            <person name="Jiang Y.-T."/>
            <person name="Yu X."/>
            <person name="Hao Y."/>
            <person name="Huang J."/>
            <person name="Zhao X.-W."/>
            <person name="Ke S."/>
            <person name="Chen Y.-Y."/>
            <person name="Wu W.-L."/>
            <person name="Hsu J.-L."/>
            <person name="Lin Y.-F."/>
            <person name="Huang M.-D."/>
            <person name="Li C.-Y."/>
            <person name="Huang L."/>
            <person name="Wang Z.-W."/>
            <person name="Zhao X."/>
            <person name="Zhong W.-Y."/>
            <person name="Peng D.-H."/>
            <person name="Ahmad S."/>
            <person name="Lan S."/>
            <person name="Zhang J.-S."/>
            <person name="Tsai W.-C."/>
            <person name="Van De Peer Y."/>
            <person name="Liu Z.-J."/>
        </authorList>
    </citation>
    <scope>NUCLEOTIDE SEQUENCE</scope>
    <source>
        <strain evidence="2">CP</strain>
        <tissue evidence="2">Leaves</tissue>
    </source>
</reference>
<keyword evidence="3" id="KW-1185">Reference proteome</keyword>
<evidence type="ECO:0000256" key="1">
    <source>
        <dbReference type="SAM" id="MobiDB-lite"/>
    </source>
</evidence>
<gene>
    <name evidence="2" type="ORF">QJS10_CPB15g00616</name>
</gene>
<evidence type="ECO:0000313" key="2">
    <source>
        <dbReference type="EMBL" id="KAK1295744.1"/>
    </source>
</evidence>
<feature type="compositionally biased region" description="Basic and acidic residues" evidence="1">
    <location>
        <begin position="18"/>
        <end position="28"/>
    </location>
</feature>
<feature type="region of interest" description="Disordered" evidence="1">
    <location>
        <begin position="1"/>
        <end position="56"/>
    </location>
</feature>
<reference evidence="2" key="1">
    <citation type="journal article" date="2023" name="Nat. Commun.">
        <title>Diploid and tetraploid genomes of Acorus and the evolution of monocots.</title>
        <authorList>
            <person name="Ma L."/>
            <person name="Liu K.W."/>
            <person name="Li Z."/>
            <person name="Hsiao Y.Y."/>
            <person name="Qi Y."/>
            <person name="Fu T."/>
            <person name="Tang G.D."/>
            <person name="Zhang D."/>
            <person name="Sun W.H."/>
            <person name="Liu D.K."/>
            <person name="Li Y."/>
            <person name="Chen G.Z."/>
            <person name="Liu X.D."/>
            <person name="Liao X.Y."/>
            <person name="Jiang Y.T."/>
            <person name="Yu X."/>
            <person name="Hao Y."/>
            <person name="Huang J."/>
            <person name="Zhao X.W."/>
            <person name="Ke S."/>
            <person name="Chen Y.Y."/>
            <person name="Wu W.L."/>
            <person name="Hsu J.L."/>
            <person name="Lin Y.F."/>
            <person name="Huang M.D."/>
            <person name="Li C.Y."/>
            <person name="Huang L."/>
            <person name="Wang Z.W."/>
            <person name="Zhao X."/>
            <person name="Zhong W.Y."/>
            <person name="Peng D.H."/>
            <person name="Ahmad S."/>
            <person name="Lan S."/>
            <person name="Zhang J.S."/>
            <person name="Tsai W.C."/>
            <person name="Van de Peer Y."/>
            <person name="Liu Z.J."/>
        </authorList>
    </citation>
    <scope>NUCLEOTIDE SEQUENCE</scope>
    <source>
        <tissue evidence="2">Leaves</tissue>
    </source>
</reference>
<name>A0AAV9D4P9_ACOCL</name>
<feature type="compositionally biased region" description="Polar residues" evidence="1">
    <location>
        <begin position="29"/>
        <end position="56"/>
    </location>
</feature>
<sequence length="116" mass="12578">MKPPPSPTATTVPAAGNDCHHRSPRSDLPETTTQSHIRPTKKNSGTGPGNKKNSLSVTGVGVYASWSGCKQLVNGFSADYKDESKLRISPKIDSSMIRTPDFGLPIFRPHAIKRHK</sequence>